<keyword evidence="4 14" id="KW-0645">Protease</keyword>
<evidence type="ECO:0000256" key="9">
    <source>
        <dbReference type="ARBA" id="ARBA00023049"/>
    </source>
</evidence>
<evidence type="ECO:0000256" key="5">
    <source>
        <dbReference type="ARBA" id="ARBA00022692"/>
    </source>
</evidence>
<dbReference type="Proteomes" id="UP000294902">
    <property type="component" value="Unassembled WGS sequence"/>
</dbReference>
<feature type="domain" description="Peptidase M50" evidence="12">
    <location>
        <begin position="26"/>
        <end position="347"/>
    </location>
</feature>
<keyword evidence="8 11" id="KW-1133">Transmembrane helix</keyword>
<reference evidence="14 15" key="1">
    <citation type="submission" date="2019-03" db="EMBL/GenBank/DDBJ databases">
        <title>Genomic Encyclopedia of Type Strains, Phase IV (KMG-IV): sequencing the most valuable type-strain genomes for metagenomic binning, comparative biology and taxonomic classification.</title>
        <authorList>
            <person name="Goeker M."/>
        </authorList>
    </citation>
    <scope>NUCLEOTIDE SEQUENCE [LARGE SCALE GENOMIC DNA]</scope>
    <source>
        <strain evidence="14 15">DSM 24629</strain>
    </source>
</reference>
<evidence type="ECO:0000256" key="8">
    <source>
        <dbReference type="ARBA" id="ARBA00022989"/>
    </source>
</evidence>
<dbReference type="EC" id="3.4.24.-" evidence="11"/>
<evidence type="ECO:0000256" key="1">
    <source>
        <dbReference type="ARBA" id="ARBA00001947"/>
    </source>
</evidence>
<keyword evidence="5 11" id="KW-0812">Transmembrane</keyword>
<dbReference type="PANTHER" id="PTHR42837">
    <property type="entry name" value="REGULATOR OF SIGMA-E PROTEASE RSEP"/>
    <property type="match status" value="1"/>
</dbReference>
<feature type="transmembrane region" description="Helical" evidence="11">
    <location>
        <begin position="116"/>
        <end position="135"/>
    </location>
</feature>
<feature type="domain" description="PDZ" evidence="13">
    <location>
        <begin position="140"/>
        <end position="171"/>
    </location>
</feature>
<evidence type="ECO:0000259" key="13">
    <source>
        <dbReference type="Pfam" id="PF17820"/>
    </source>
</evidence>
<dbReference type="InterPro" id="IPR004387">
    <property type="entry name" value="Pept_M50_Zn"/>
</dbReference>
<accession>A0A4R3MKR6</accession>
<keyword evidence="11" id="KW-0479">Metal-binding</keyword>
<name>A0A4R3MKR6_9FIRM</name>
<comment type="caution">
    <text evidence="14">The sequence shown here is derived from an EMBL/GenBank/DDBJ whole genome shotgun (WGS) entry which is preliminary data.</text>
</comment>
<feature type="transmembrane region" description="Helical" evidence="11">
    <location>
        <begin position="284"/>
        <end position="305"/>
    </location>
</feature>
<sequence length="362" mass="40321">MDKKNIMRLVILLALIFLVPNQIIVAFLIFTLVVLVHEFGHFIVARKNGIFVEEFAIGMGPKVIGVKGKETLYSIRLLPLGGFCKMLGEDDEVEDERAFNKKSVLARMATIGAGPFFNFILAFIASLLVVGIFGFTDTTVYDVEPNAPAGIAGVQPGDTIVRINNKSVNTRNEINLFITVEQGRALDFQLERDGQLYNTTIQPVQVDTNVFLIGITMQSQRGNLLEVLQYGVYEFRYWVRYISASLRMIFTGNVGREDVAGPVGLVNFVSEGYQAGVQGGALNAIYVLLFFIILISFNLGVMNLLPIPALDGGRLIFLILEGIRGKPINRDKEGFIHFIGFAFLMVLMVFLLFNDIHNIRTR</sequence>
<evidence type="ECO:0000259" key="12">
    <source>
        <dbReference type="Pfam" id="PF02163"/>
    </source>
</evidence>
<evidence type="ECO:0000256" key="3">
    <source>
        <dbReference type="ARBA" id="ARBA00007931"/>
    </source>
</evidence>
<proteinExistence type="inferred from homology"/>
<dbReference type="RefSeq" id="WP_132252004.1">
    <property type="nucleotide sequence ID" value="NZ_SMAL01000004.1"/>
</dbReference>
<evidence type="ECO:0000256" key="10">
    <source>
        <dbReference type="ARBA" id="ARBA00023136"/>
    </source>
</evidence>
<comment type="similarity">
    <text evidence="3 11">Belongs to the peptidase M50B family.</text>
</comment>
<keyword evidence="7 11" id="KW-0862">Zinc</keyword>
<dbReference type="Gene3D" id="2.30.42.10">
    <property type="match status" value="1"/>
</dbReference>
<dbReference type="NCBIfam" id="TIGR00054">
    <property type="entry name" value="RIP metalloprotease RseP"/>
    <property type="match status" value="1"/>
</dbReference>
<dbReference type="InterPro" id="IPR008915">
    <property type="entry name" value="Peptidase_M50"/>
</dbReference>
<gene>
    <name evidence="14" type="ORF">EDC18_104213</name>
</gene>
<evidence type="ECO:0000313" key="15">
    <source>
        <dbReference type="Proteomes" id="UP000294902"/>
    </source>
</evidence>
<evidence type="ECO:0000256" key="4">
    <source>
        <dbReference type="ARBA" id="ARBA00022670"/>
    </source>
</evidence>
<dbReference type="AlphaFoldDB" id="A0A4R3MKR6"/>
<dbReference type="PANTHER" id="PTHR42837:SF2">
    <property type="entry name" value="MEMBRANE METALLOPROTEASE ARASP2, CHLOROPLASTIC-RELATED"/>
    <property type="match status" value="1"/>
</dbReference>
<dbReference type="GO" id="GO:0006508">
    <property type="term" value="P:proteolysis"/>
    <property type="evidence" value="ECO:0007669"/>
    <property type="project" value="UniProtKB-KW"/>
</dbReference>
<organism evidence="14 15">
    <name type="scientific">Natranaerovirga pectinivora</name>
    <dbReference type="NCBI Taxonomy" id="682400"/>
    <lineage>
        <taxon>Bacteria</taxon>
        <taxon>Bacillati</taxon>
        <taxon>Bacillota</taxon>
        <taxon>Clostridia</taxon>
        <taxon>Lachnospirales</taxon>
        <taxon>Natranaerovirgaceae</taxon>
        <taxon>Natranaerovirga</taxon>
    </lineage>
</organism>
<evidence type="ECO:0000256" key="7">
    <source>
        <dbReference type="ARBA" id="ARBA00022833"/>
    </source>
</evidence>
<evidence type="ECO:0000256" key="6">
    <source>
        <dbReference type="ARBA" id="ARBA00022801"/>
    </source>
</evidence>
<dbReference type="Pfam" id="PF02163">
    <property type="entry name" value="Peptidase_M50"/>
    <property type="match status" value="1"/>
</dbReference>
<dbReference type="GO" id="GO:0046872">
    <property type="term" value="F:metal ion binding"/>
    <property type="evidence" value="ECO:0007669"/>
    <property type="project" value="UniProtKB-KW"/>
</dbReference>
<dbReference type="CDD" id="cd06163">
    <property type="entry name" value="S2P-M50_PDZ_RseP-like"/>
    <property type="match status" value="1"/>
</dbReference>
<dbReference type="InterPro" id="IPR036034">
    <property type="entry name" value="PDZ_sf"/>
</dbReference>
<dbReference type="InterPro" id="IPR041489">
    <property type="entry name" value="PDZ_6"/>
</dbReference>
<feature type="transmembrane region" description="Helical" evidence="11">
    <location>
        <begin position="334"/>
        <end position="353"/>
    </location>
</feature>
<evidence type="ECO:0000313" key="14">
    <source>
        <dbReference type="EMBL" id="TCT15063.1"/>
    </source>
</evidence>
<dbReference type="EMBL" id="SMAL01000004">
    <property type="protein sequence ID" value="TCT15063.1"/>
    <property type="molecule type" value="Genomic_DNA"/>
</dbReference>
<dbReference type="OrthoDB" id="9782003at2"/>
<evidence type="ECO:0000256" key="2">
    <source>
        <dbReference type="ARBA" id="ARBA00004141"/>
    </source>
</evidence>
<keyword evidence="6 11" id="KW-0378">Hydrolase</keyword>
<dbReference type="GO" id="GO:0016020">
    <property type="term" value="C:membrane"/>
    <property type="evidence" value="ECO:0007669"/>
    <property type="project" value="UniProtKB-SubCell"/>
</dbReference>
<keyword evidence="15" id="KW-1185">Reference proteome</keyword>
<keyword evidence="10 11" id="KW-0472">Membrane</keyword>
<dbReference type="Pfam" id="PF17820">
    <property type="entry name" value="PDZ_6"/>
    <property type="match status" value="1"/>
</dbReference>
<comment type="subcellular location">
    <subcellularLocation>
        <location evidence="2">Membrane</location>
        <topology evidence="2">Multi-pass membrane protein</topology>
    </subcellularLocation>
</comment>
<feature type="transmembrane region" description="Helical" evidence="11">
    <location>
        <begin position="12"/>
        <end position="36"/>
    </location>
</feature>
<keyword evidence="9 11" id="KW-0482">Metalloprotease</keyword>
<comment type="cofactor">
    <cofactor evidence="1 11">
        <name>Zn(2+)</name>
        <dbReference type="ChEBI" id="CHEBI:29105"/>
    </cofactor>
</comment>
<dbReference type="SUPFAM" id="SSF50156">
    <property type="entry name" value="PDZ domain-like"/>
    <property type="match status" value="1"/>
</dbReference>
<dbReference type="GO" id="GO:0004222">
    <property type="term" value="F:metalloendopeptidase activity"/>
    <property type="evidence" value="ECO:0007669"/>
    <property type="project" value="InterPro"/>
</dbReference>
<evidence type="ECO:0000256" key="11">
    <source>
        <dbReference type="RuleBase" id="RU362031"/>
    </source>
</evidence>
<protein>
    <recommendedName>
        <fullName evidence="11">Zinc metalloprotease</fullName>
        <ecNumber evidence="11">3.4.24.-</ecNumber>
    </recommendedName>
</protein>